<evidence type="ECO:0000256" key="1">
    <source>
        <dbReference type="SAM" id="Coils"/>
    </source>
</evidence>
<dbReference type="OrthoDB" id="10333175at2759"/>
<keyword evidence="1" id="KW-0175">Coiled coil</keyword>
<keyword evidence="3" id="KW-1133">Transmembrane helix</keyword>
<evidence type="ECO:0000256" key="4">
    <source>
        <dbReference type="SAM" id="SignalP"/>
    </source>
</evidence>
<feature type="chain" id="PRO_5039710064" evidence="4">
    <location>
        <begin position="31"/>
        <end position="402"/>
    </location>
</feature>
<keyword evidence="3" id="KW-0472">Membrane</keyword>
<evidence type="ECO:0000313" key="5">
    <source>
        <dbReference type="EMBL" id="GJQ12796.1"/>
    </source>
</evidence>
<evidence type="ECO:0000313" key="6">
    <source>
        <dbReference type="Proteomes" id="UP001061958"/>
    </source>
</evidence>
<dbReference type="AlphaFoldDB" id="A0A9C7PZL3"/>
<reference evidence="5" key="2">
    <citation type="submission" date="2022-01" db="EMBL/GenBank/DDBJ databases">
        <authorList>
            <person name="Hirooka S."/>
            <person name="Miyagishima S.Y."/>
        </authorList>
    </citation>
    <scope>NUCLEOTIDE SEQUENCE</scope>
    <source>
        <strain evidence="5">NBRC 102759</strain>
    </source>
</reference>
<feature type="transmembrane region" description="Helical" evidence="3">
    <location>
        <begin position="319"/>
        <end position="345"/>
    </location>
</feature>
<keyword evidence="3" id="KW-0812">Transmembrane</keyword>
<feature type="compositionally biased region" description="Polar residues" evidence="2">
    <location>
        <begin position="389"/>
        <end position="402"/>
    </location>
</feature>
<organism evidence="5 6">
    <name type="scientific">Galdieria partita</name>
    <dbReference type="NCBI Taxonomy" id="83374"/>
    <lineage>
        <taxon>Eukaryota</taxon>
        <taxon>Rhodophyta</taxon>
        <taxon>Bangiophyceae</taxon>
        <taxon>Galdieriales</taxon>
        <taxon>Galdieriaceae</taxon>
        <taxon>Galdieria</taxon>
    </lineage>
</organism>
<comment type="caution">
    <text evidence="5">The sequence shown here is derived from an EMBL/GenBank/DDBJ whole genome shotgun (WGS) entry which is preliminary data.</text>
</comment>
<reference evidence="5" key="1">
    <citation type="journal article" date="2022" name="Proc. Natl. Acad. Sci. U.S.A.">
        <title>Life cycle and functional genomics of the unicellular red alga Galdieria for elucidating algal and plant evolution and industrial use.</title>
        <authorList>
            <person name="Hirooka S."/>
            <person name="Itabashi T."/>
            <person name="Ichinose T.M."/>
            <person name="Onuma R."/>
            <person name="Fujiwara T."/>
            <person name="Yamashita S."/>
            <person name="Jong L.W."/>
            <person name="Tomita R."/>
            <person name="Iwane A.H."/>
            <person name="Miyagishima S.Y."/>
        </authorList>
    </citation>
    <scope>NUCLEOTIDE SEQUENCE</scope>
    <source>
        <strain evidence="5">NBRC 102759</strain>
    </source>
</reference>
<protein>
    <submittedName>
        <fullName evidence="5">Uncharacterized protein</fullName>
    </submittedName>
</protein>
<accession>A0A9C7PZL3</accession>
<feature type="region of interest" description="Disordered" evidence="2">
    <location>
        <begin position="362"/>
        <end position="402"/>
    </location>
</feature>
<proteinExistence type="predicted"/>
<feature type="signal peptide" evidence="4">
    <location>
        <begin position="1"/>
        <end position="30"/>
    </location>
</feature>
<dbReference type="Proteomes" id="UP001061958">
    <property type="component" value="Unassembled WGS sequence"/>
</dbReference>
<keyword evidence="4" id="KW-0732">Signal</keyword>
<evidence type="ECO:0000256" key="2">
    <source>
        <dbReference type="SAM" id="MobiDB-lite"/>
    </source>
</evidence>
<name>A0A9C7PZL3_9RHOD</name>
<evidence type="ECO:0000256" key="3">
    <source>
        <dbReference type="SAM" id="Phobius"/>
    </source>
</evidence>
<keyword evidence="6" id="KW-1185">Reference proteome</keyword>
<gene>
    <name evidence="5" type="ORF">GpartN1_g4587.t1</name>
</gene>
<feature type="coiled-coil region" evidence="1">
    <location>
        <begin position="108"/>
        <end position="177"/>
    </location>
</feature>
<sequence length="402" mass="46237">MSFFRLSRKRCITNFLWIVCLVLVFKVAQADSANGVETLLGSKEDILELDEDPEELRRKLQSTEITIQSLLQHFSTEATNARADIHRNLEDALRYIEELSKKRCGSAVERYHSKIIELEDQLNDLNQSFQNCLSKQDKLQIVVQSVTGERDRALTEINSLKELLSKEKRLRNETERKLQWNLAIINATDTFSSIEKVLIHTNAQLSKRNEVLQHLVSSIAQTDSQSEELVAMFQHLEDMIQQESSQYRRALFHLLQLGDAEIANSSELSQTALQDLERQLSSCVQKLSQNRFVNENRKEELNEISQYPSIETSTKERSYSVSVTTILISFVASFIGTFLSYWLFLRTSRLNEKLRRDRQSGMTSFAYDPHTPSPNGFARSTRAFHHSENSPMQPVTSSISPR</sequence>
<dbReference type="EMBL" id="BQMJ01000037">
    <property type="protein sequence ID" value="GJQ12796.1"/>
    <property type="molecule type" value="Genomic_DNA"/>
</dbReference>